<accession>A0A1W0E905</accession>
<proteinExistence type="predicted"/>
<comment type="caution">
    <text evidence="2">The sequence shown here is derived from an EMBL/GenBank/DDBJ whole genome shotgun (WGS) entry which is preliminary data.</text>
</comment>
<evidence type="ECO:0000256" key="1">
    <source>
        <dbReference type="SAM" id="Phobius"/>
    </source>
</evidence>
<keyword evidence="1" id="KW-0472">Membrane</keyword>
<feature type="transmembrane region" description="Helical" evidence="1">
    <location>
        <begin position="243"/>
        <end position="264"/>
    </location>
</feature>
<feature type="transmembrane region" description="Helical" evidence="1">
    <location>
        <begin position="188"/>
        <end position="207"/>
    </location>
</feature>
<dbReference type="EMBL" id="MNPJ01000003">
    <property type="protein sequence ID" value="OQS55711.1"/>
    <property type="molecule type" value="Genomic_DNA"/>
</dbReference>
<feature type="transmembrane region" description="Helical" evidence="1">
    <location>
        <begin position="122"/>
        <end position="141"/>
    </location>
</feature>
<keyword evidence="1" id="KW-1133">Transmembrane helix</keyword>
<name>A0A1W0E905_9MICR</name>
<feature type="transmembrane region" description="Helical" evidence="1">
    <location>
        <begin position="276"/>
        <end position="294"/>
    </location>
</feature>
<feature type="transmembrane region" description="Helical" evidence="1">
    <location>
        <begin position="148"/>
        <end position="168"/>
    </location>
</feature>
<dbReference type="Proteomes" id="UP000192758">
    <property type="component" value="Unassembled WGS sequence"/>
</dbReference>
<feature type="transmembrane region" description="Helical" evidence="1">
    <location>
        <begin position="12"/>
        <end position="29"/>
    </location>
</feature>
<keyword evidence="3" id="KW-1185">Reference proteome</keyword>
<dbReference type="AlphaFoldDB" id="A0A1W0E905"/>
<sequence length="302" mass="36145">MKSVIKINKTDVFLYTLFLVCFGTKYLVFDKNDENNCTFTFWLLNLIDQFFISEISKVNYSSFFKLCCFELCIKFINFLHKNMLNLISLCLLIYPHTEFSQNKITLYYYHHSGHVLKIPNHFYYTYTCLYNTTLTVILRIFQIDYMVVYLNTLTMNIICIITYWPLFFIKPQLVKPIYTLEKGLETPLFTDVSMHFLPFVISLYIYLMVLKKERNKSYEIHENIEKETKTVDKKINKILLGNYLALFISIMYVLVCMYSSKYFYNAFPYSLLEKMGVFYTVGFMGVMYFFGIFIKMTIISFF</sequence>
<dbReference type="VEuPathDB" id="MicrosporidiaDB:EHP00_457"/>
<dbReference type="OrthoDB" id="2196188at2759"/>
<organism evidence="2 3">
    <name type="scientific">Ecytonucleospora hepatopenaei</name>
    <dbReference type="NCBI Taxonomy" id="646526"/>
    <lineage>
        <taxon>Eukaryota</taxon>
        <taxon>Fungi</taxon>
        <taxon>Fungi incertae sedis</taxon>
        <taxon>Microsporidia</taxon>
        <taxon>Enterocytozoonidae</taxon>
        <taxon>Ecytonucleospora</taxon>
    </lineage>
</organism>
<gene>
    <name evidence="2" type="ORF">EHP00_457</name>
</gene>
<evidence type="ECO:0000313" key="2">
    <source>
        <dbReference type="EMBL" id="OQS55711.1"/>
    </source>
</evidence>
<evidence type="ECO:0000313" key="3">
    <source>
        <dbReference type="Proteomes" id="UP000192758"/>
    </source>
</evidence>
<keyword evidence="1" id="KW-0812">Transmembrane</keyword>
<reference evidence="2 3" key="1">
    <citation type="journal article" date="2017" name="Environ. Microbiol.">
        <title>Decay of the glycolytic pathway and adaptation to intranuclear parasitism within Enterocytozoonidae microsporidia.</title>
        <authorList>
            <person name="Wiredu Boakye D."/>
            <person name="Jaroenlak P."/>
            <person name="Prachumwat A."/>
            <person name="Williams T.A."/>
            <person name="Bateman K.S."/>
            <person name="Itsathitphaisarn O."/>
            <person name="Sritunyalucksana K."/>
            <person name="Paszkiewicz K.H."/>
            <person name="Moore K.A."/>
            <person name="Stentiford G.D."/>
            <person name="Williams B.A."/>
        </authorList>
    </citation>
    <scope>NUCLEOTIDE SEQUENCE [LARGE SCALE GENOMIC DNA]</scope>
    <source>
        <strain evidence="2 3">TH1</strain>
    </source>
</reference>
<protein>
    <submittedName>
        <fullName evidence="2">Uncharacterized protein</fullName>
    </submittedName>
</protein>